<dbReference type="Proteomes" id="UP000185192">
    <property type="component" value="Unassembled WGS sequence"/>
</dbReference>
<evidence type="ECO:0000313" key="2">
    <source>
        <dbReference type="Proteomes" id="UP000185192"/>
    </source>
</evidence>
<evidence type="ECO:0000313" key="1">
    <source>
        <dbReference type="EMBL" id="SIN98582.1"/>
    </source>
</evidence>
<dbReference type="STRING" id="1123272.SAMN02745824_2539"/>
<name>A0A1N6FTN2_9SPHN</name>
<dbReference type="SUPFAM" id="SSF48576">
    <property type="entry name" value="Terpenoid synthases"/>
    <property type="match status" value="1"/>
</dbReference>
<dbReference type="AlphaFoldDB" id="A0A1N6FTN2"/>
<keyword evidence="2" id="KW-1185">Reference proteome</keyword>
<organism evidence="1 2">
    <name type="scientific">Parasphingorhabdus marina DSM 22363</name>
    <dbReference type="NCBI Taxonomy" id="1123272"/>
    <lineage>
        <taxon>Bacteria</taxon>
        <taxon>Pseudomonadati</taxon>
        <taxon>Pseudomonadota</taxon>
        <taxon>Alphaproteobacteria</taxon>
        <taxon>Sphingomonadales</taxon>
        <taxon>Sphingomonadaceae</taxon>
        <taxon>Parasphingorhabdus</taxon>
    </lineage>
</organism>
<reference evidence="2" key="1">
    <citation type="submission" date="2016-11" db="EMBL/GenBank/DDBJ databases">
        <authorList>
            <person name="Varghese N."/>
            <person name="Submissions S."/>
        </authorList>
    </citation>
    <scope>NUCLEOTIDE SEQUENCE [LARGE SCALE GENOMIC DNA]</scope>
    <source>
        <strain evidence="2">DSM 22363</strain>
    </source>
</reference>
<accession>A0A1N6FTN2</accession>
<gene>
    <name evidence="1" type="ORF">SAMN02745824_2539</name>
</gene>
<protein>
    <submittedName>
        <fullName evidence="1">Phytoene synthase</fullName>
    </submittedName>
</protein>
<dbReference type="OrthoDB" id="9814909at2"/>
<dbReference type="EMBL" id="FSQW01000002">
    <property type="protein sequence ID" value="SIN98582.1"/>
    <property type="molecule type" value="Genomic_DNA"/>
</dbReference>
<dbReference type="InterPro" id="IPR008949">
    <property type="entry name" value="Isoprenoid_synthase_dom_sf"/>
</dbReference>
<sequence length="223" mass="25553">MNPVQNEIDPLRRLILAYARASDRNRYIVAFALDAKLGEIIRSTSELLIGQMRLTWWRDILTKDPAERPAGEPLLELLSPVEAAGQNPEPLIRMIEGWEMLLEDFPWEDRQFANYAESRGEGLFGFSAGDQYRLNDQQKLAAQSWTFWDFARHCSDEGMREEAFARCCELHGKWQAVTFDRSGRPLSILCQIVARDVRKGELNANIYTPSVAGRIIWHGLTGR</sequence>
<proteinExistence type="predicted"/>